<feature type="compositionally biased region" description="Polar residues" evidence="1">
    <location>
        <begin position="69"/>
        <end position="78"/>
    </location>
</feature>
<reference evidence="2" key="1">
    <citation type="submission" date="2021-02" db="EMBL/GenBank/DDBJ databases">
        <authorList>
            <person name="Nowell W R."/>
        </authorList>
    </citation>
    <scope>NUCLEOTIDE SEQUENCE</scope>
</reference>
<accession>A0A814H424</accession>
<dbReference type="Proteomes" id="UP000663860">
    <property type="component" value="Unassembled WGS sequence"/>
</dbReference>
<evidence type="ECO:0000313" key="2">
    <source>
        <dbReference type="EMBL" id="CAF1005511.1"/>
    </source>
</evidence>
<dbReference type="Proteomes" id="UP000663868">
    <property type="component" value="Unassembled WGS sequence"/>
</dbReference>
<evidence type="ECO:0000313" key="3">
    <source>
        <dbReference type="EMBL" id="CAF3599545.1"/>
    </source>
</evidence>
<feature type="region of interest" description="Disordered" evidence="1">
    <location>
        <begin position="1"/>
        <end position="22"/>
    </location>
</feature>
<dbReference type="AlphaFoldDB" id="A0A814H424"/>
<organism evidence="2 4">
    <name type="scientific">Adineta steineri</name>
    <dbReference type="NCBI Taxonomy" id="433720"/>
    <lineage>
        <taxon>Eukaryota</taxon>
        <taxon>Metazoa</taxon>
        <taxon>Spiralia</taxon>
        <taxon>Gnathifera</taxon>
        <taxon>Rotifera</taxon>
        <taxon>Eurotatoria</taxon>
        <taxon>Bdelloidea</taxon>
        <taxon>Adinetida</taxon>
        <taxon>Adinetidae</taxon>
        <taxon>Adineta</taxon>
    </lineage>
</organism>
<feature type="compositionally biased region" description="Acidic residues" evidence="1">
    <location>
        <begin position="1"/>
        <end position="12"/>
    </location>
</feature>
<feature type="region of interest" description="Disordered" evidence="1">
    <location>
        <begin position="69"/>
        <end position="103"/>
    </location>
</feature>
<feature type="compositionally biased region" description="Polar residues" evidence="1">
    <location>
        <begin position="86"/>
        <end position="95"/>
    </location>
</feature>
<evidence type="ECO:0000313" key="4">
    <source>
        <dbReference type="Proteomes" id="UP000663860"/>
    </source>
</evidence>
<protein>
    <submittedName>
        <fullName evidence="2">Uncharacterized protein</fullName>
    </submittedName>
</protein>
<gene>
    <name evidence="2" type="ORF">IZO911_LOCUS17882</name>
    <name evidence="3" type="ORF">KXQ929_LOCUS5057</name>
</gene>
<name>A0A814H424_9BILA</name>
<dbReference type="EMBL" id="CAJNOE010000169">
    <property type="protein sequence ID" value="CAF1005511.1"/>
    <property type="molecule type" value="Genomic_DNA"/>
</dbReference>
<dbReference type="EMBL" id="CAJOBB010000181">
    <property type="protein sequence ID" value="CAF3599545.1"/>
    <property type="molecule type" value="Genomic_DNA"/>
</dbReference>
<sequence>MLGGDGDDDMADMGDGPTTNNQVDDWARILTALNGIDRRFLDCKRVEKLDIDFEHGYACSIDAVETITTSSASTTPKSVNKRVRSDNQGPTNQIPLSKKKKVI</sequence>
<evidence type="ECO:0000256" key="1">
    <source>
        <dbReference type="SAM" id="MobiDB-lite"/>
    </source>
</evidence>
<comment type="caution">
    <text evidence="2">The sequence shown here is derived from an EMBL/GenBank/DDBJ whole genome shotgun (WGS) entry which is preliminary data.</text>
</comment>
<proteinExistence type="predicted"/>